<accession>A0A428N816</accession>
<keyword evidence="3" id="KW-1185">Reference proteome</keyword>
<evidence type="ECO:0000313" key="3">
    <source>
        <dbReference type="Proteomes" id="UP000275076"/>
    </source>
</evidence>
<keyword evidence="1" id="KW-0812">Transmembrane</keyword>
<dbReference type="Proteomes" id="UP000275076">
    <property type="component" value="Unassembled WGS sequence"/>
</dbReference>
<dbReference type="OrthoDB" id="2945487at2"/>
<name>A0A428N816_9BACI</name>
<sequence length="168" mass="19391">MFVSMIEIMLAGLVTGAACIYTSHKQKMLTMIFMLLFLCLFYLGFLVSSNQLIFGQGIPWVFPILRVITAFVLITAAFMAYIPYHGFFHTKSNYTWLAVSSLFFFIGWHAGHWFSSLYSFTALFIVYVIFFIGGNTIQGLIHFKWRQKSVIPFTPFIILLLFSFLMLL</sequence>
<feature type="transmembrane region" description="Helical" evidence="1">
    <location>
        <begin position="117"/>
        <end position="137"/>
    </location>
</feature>
<keyword evidence="1" id="KW-1133">Transmembrane helix</keyword>
<feature type="transmembrane region" description="Helical" evidence="1">
    <location>
        <begin position="29"/>
        <end position="48"/>
    </location>
</feature>
<dbReference type="EMBL" id="RBVX01000003">
    <property type="protein sequence ID" value="RSL34526.1"/>
    <property type="molecule type" value="Genomic_DNA"/>
</dbReference>
<dbReference type="RefSeq" id="WP_125554758.1">
    <property type="nucleotide sequence ID" value="NZ_RBVX01000003.1"/>
</dbReference>
<reference evidence="2 3" key="1">
    <citation type="submission" date="2018-10" db="EMBL/GenBank/DDBJ databases">
        <title>Draft genome sequence of Bacillus salarius IM0101, isolated from a hypersaline soil in Inner Mongolia, China.</title>
        <authorList>
            <person name="Yamprayoonswat W."/>
            <person name="Boonvisut S."/>
            <person name="Jumpathong W."/>
            <person name="Sittihan S."/>
            <person name="Ruangsuj P."/>
            <person name="Wanthongcharoen S."/>
            <person name="Thongpramul N."/>
            <person name="Pimmason S."/>
            <person name="Yu B."/>
            <person name="Yasawong M."/>
        </authorList>
    </citation>
    <scope>NUCLEOTIDE SEQUENCE [LARGE SCALE GENOMIC DNA]</scope>
    <source>
        <strain evidence="2 3">IM0101</strain>
    </source>
</reference>
<evidence type="ECO:0000256" key="1">
    <source>
        <dbReference type="SAM" id="Phobius"/>
    </source>
</evidence>
<feature type="transmembrane region" description="Helical" evidence="1">
    <location>
        <begin position="60"/>
        <end position="82"/>
    </location>
</feature>
<feature type="transmembrane region" description="Helical" evidence="1">
    <location>
        <begin position="94"/>
        <end position="111"/>
    </location>
</feature>
<organism evidence="2 3">
    <name type="scientific">Salibacterium salarium</name>
    <dbReference type="NCBI Taxonomy" id="284579"/>
    <lineage>
        <taxon>Bacteria</taxon>
        <taxon>Bacillati</taxon>
        <taxon>Bacillota</taxon>
        <taxon>Bacilli</taxon>
        <taxon>Bacillales</taxon>
        <taxon>Bacillaceae</taxon>
    </lineage>
</organism>
<feature type="transmembrane region" description="Helical" evidence="1">
    <location>
        <begin position="149"/>
        <end position="167"/>
    </location>
</feature>
<feature type="transmembrane region" description="Helical" evidence="1">
    <location>
        <begin position="6"/>
        <end position="22"/>
    </location>
</feature>
<protein>
    <submittedName>
        <fullName evidence="2">Uncharacterized protein</fullName>
    </submittedName>
</protein>
<evidence type="ECO:0000313" key="2">
    <source>
        <dbReference type="EMBL" id="RSL34526.1"/>
    </source>
</evidence>
<dbReference type="AlphaFoldDB" id="A0A428N816"/>
<proteinExistence type="predicted"/>
<comment type="caution">
    <text evidence="2">The sequence shown here is derived from an EMBL/GenBank/DDBJ whole genome shotgun (WGS) entry which is preliminary data.</text>
</comment>
<gene>
    <name evidence="2" type="ORF">D7Z54_05105</name>
</gene>
<keyword evidence="1" id="KW-0472">Membrane</keyword>